<name>A0A6A6DUF5_9PEZI</name>
<proteinExistence type="predicted"/>
<evidence type="ECO:0008006" key="3">
    <source>
        <dbReference type="Google" id="ProtNLM"/>
    </source>
</evidence>
<accession>A0A6A6DUF5</accession>
<organism evidence="1 2">
    <name type="scientific">Zopfia rhizophila CBS 207.26</name>
    <dbReference type="NCBI Taxonomy" id="1314779"/>
    <lineage>
        <taxon>Eukaryota</taxon>
        <taxon>Fungi</taxon>
        <taxon>Dikarya</taxon>
        <taxon>Ascomycota</taxon>
        <taxon>Pezizomycotina</taxon>
        <taxon>Dothideomycetes</taxon>
        <taxon>Dothideomycetes incertae sedis</taxon>
        <taxon>Zopfiaceae</taxon>
        <taxon>Zopfia</taxon>
    </lineage>
</organism>
<dbReference type="OrthoDB" id="7464126at2759"/>
<sequence length="136" mass="15351">MLSGVSISDLFTIIHLVRNTWRKCQDAPNEFSEATRELSSLHTVLSVVGDAENQDSAFSQADPECQTQILHLIERKIDDIAADLRQGKRAASVLSTYEDQDADIWDVLKKELPDEGITPQDIEEHKTRIKAYIKTL</sequence>
<keyword evidence="2" id="KW-1185">Reference proteome</keyword>
<dbReference type="AlphaFoldDB" id="A0A6A6DUF5"/>
<feature type="non-terminal residue" evidence="1">
    <location>
        <position position="136"/>
    </location>
</feature>
<evidence type="ECO:0000313" key="1">
    <source>
        <dbReference type="EMBL" id="KAF2183214.1"/>
    </source>
</evidence>
<dbReference type="Proteomes" id="UP000800200">
    <property type="component" value="Unassembled WGS sequence"/>
</dbReference>
<protein>
    <recommendedName>
        <fullName evidence="3">Fungal N-terminal domain-containing protein</fullName>
    </recommendedName>
</protein>
<dbReference type="EMBL" id="ML994644">
    <property type="protein sequence ID" value="KAF2183214.1"/>
    <property type="molecule type" value="Genomic_DNA"/>
</dbReference>
<evidence type="ECO:0000313" key="2">
    <source>
        <dbReference type="Proteomes" id="UP000800200"/>
    </source>
</evidence>
<gene>
    <name evidence="1" type="ORF">K469DRAFT_444705</name>
</gene>
<reference evidence="1" key="1">
    <citation type="journal article" date="2020" name="Stud. Mycol.">
        <title>101 Dothideomycetes genomes: a test case for predicting lifestyles and emergence of pathogens.</title>
        <authorList>
            <person name="Haridas S."/>
            <person name="Albert R."/>
            <person name="Binder M."/>
            <person name="Bloem J."/>
            <person name="Labutti K."/>
            <person name="Salamov A."/>
            <person name="Andreopoulos B."/>
            <person name="Baker S."/>
            <person name="Barry K."/>
            <person name="Bills G."/>
            <person name="Bluhm B."/>
            <person name="Cannon C."/>
            <person name="Castanera R."/>
            <person name="Culley D."/>
            <person name="Daum C."/>
            <person name="Ezra D."/>
            <person name="Gonzalez J."/>
            <person name="Henrissat B."/>
            <person name="Kuo A."/>
            <person name="Liang C."/>
            <person name="Lipzen A."/>
            <person name="Lutzoni F."/>
            <person name="Magnuson J."/>
            <person name="Mondo S."/>
            <person name="Nolan M."/>
            <person name="Ohm R."/>
            <person name="Pangilinan J."/>
            <person name="Park H.-J."/>
            <person name="Ramirez L."/>
            <person name="Alfaro M."/>
            <person name="Sun H."/>
            <person name="Tritt A."/>
            <person name="Yoshinaga Y."/>
            <person name="Zwiers L.-H."/>
            <person name="Turgeon B."/>
            <person name="Goodwin S."/>
            <person name="Spatafora J."/>
            <person name="Crous P."/>
            <person name="Grigoriev I."/>
        </authorList>
    </citation>
    <scope>NUCLEOTIDE SEQUENCE</scope>
    <source>
        <strain evidence="1">CBS 207.26</strain>
    </source>
</reference>